<proteinExistence type="predicted"/>
<dbReference type="AlphaFoldDB" id="A0A7X3SNT0"/>
<name>A0A7X3SNT0_9HYPH</name>
<evidence type="ECO:0000259" key="2">
    <source>
        <dbReference type="Pfam" id="PF07331"/>
    </source>
</evidence>
<keyword evidence="1" id="KW-1133">Transmembrane helix</keyword>
<accession>A0A7X3SNT0</accession>
<feature type="transmembrane region" description="Helical" evidence="1">
    <location>
        <begin position="60"/>
        <end position="79"/>
    </location>
</feature>
<protein>
    <submittedName>
        <fullName evidence="3">Tripartite tricarboxylate transporter TctB family protein</fullName>
    </submittedName>
</protein>
<dbReference type="OrthoDB" id="7850121at2"/>
<feature type="transmembrane region" description="Helical" evidence="1">
    <location>
        <begin position="100"/>
        <end position="133"/>
    </location>
</feature>
<dbReference type="EMBL" id="WURB01000005">
    <property type="protein sequence ID" value="MXQ11732.1"/>
    <property type="molecule type" value="Genomic_DNA"/>
</dbReference>
<dbReference type="Pfam" id="PF07331">
    <property type="entry name" value="TctB"/>
    <property type="match status" value="1"/>
</dbReference>
<comment type="caution">
    <text evidence="3">The sequence shown here is derived from an EMBL/GenBank/DDBJ whole genome shotgun (WGS) entry which is preliminary data.</text>
</comment>
<keyword evidence="1" id="KW-0472">Membrane</keyword>
<reference evidence="3 4" key="2">
    <citation type="submission" date="2020-01" db="EMBL/GenBank/DDBJ databases">
        <title>Microvirga sp. nov., an arsenate reduction bacterium isolated from Tibet hotspring sediments.</title>
        <authorList>
            <person name="Xian W.-D."/>
            <person name="Li W.-J."/>
        </authorList>
    </citation>
    <scope>NUCLEOTIDE SEQUENCE [LARGE SCALE GENOMIC DNA]</scope>
    <source>
        <strain evidence="3 4">KCTC 23863</strain>
    </source>
</reference>
<sequence length="175" mass="18903">MSIATKKPDALPPARASAGQRTGDRSRLIAYLVLLISSLGLLVVALRLPSSRWEPLGAGTFPALVLTLMIIISGFGIAQEARLRPRSGPGFSAFLRSHRLVIFTFVAFAIYTLVLPLLGFGISTFAFLLVVQFGLAPSTWTARIVALVVALVFSFGTAWFFADLFGIFLPRASLF</sequence>
<reference evidence="3 4" key="1">
    <citation type="submission" date="2019-12" db="EMBL/GenBank/DDBJ databases">
        <authorList>
            <person name="Yuan C.-G."/>
        </authorList>
    </citation>
    <scope>NUCLEOTIDE SEQUENCE [LARGE SCALE GENOMIC DNA]</scope>
    <source>
        <strain evidence="3 4">KCTC 23863</strain>
    </source>
</reference>
<dbReference type="RefSeq" id="WP_160884309.1">
    <property type="nucleotide sequence ID" value="NZ_WURB01000005.1"/>
</dbReference>
<dbReference type="InterPro" id="IPR009936">
    <property type="entry name" value="DUF1468"/>
</dbReference>
<dbReference type="Proteomes" id="UP000436483">
    <property type="component" value="Unassembled WGS sequence"/>
</dbReference>
<keyword evidence="4" id="KW-1185">Reference proteome</keyword>
<gene>
    <name evidence="3" type="ORF">GR328_09740</name>
</gene>
<evidence type="ECO:0000313" key="4">
    <source>
        <dbReference type="Proteomes" id="UP000436483"/>
    </source>
</evidence>
<evidence type="ECO:0000256" key="1">
    <source>
        <dbReference type="SAM" id="Phobius"/>
    </source>
</evidence>
<evidence type="ECO:0000313" key="3">
    <source>
        <dbReference type="EMBL" id="MXQ11732.1"/>
    </source>
</evidence>
<feature type="transmembrane region" description="Helical" evidence="1">
    <location>
        <begin position="145"/>
        <end position="169"/>
    </location>
</feature>
<feature type="domain" description="DUF1468" evidence="2">
    <location>
        <begin position="28"/>
        <end position="170"/>
    </location>
</feature>
<organism evidence="3 4">
    <name type="scientific">Microvirga makkahensis</name>
    <dbReference type="NCBI Taxonomy" id="1128670"/>
    <lineage>
        <taxon>Bacteria</taxon>
        <taxon>Pseudomonadati</taxon>
        <taxon>Pseudomonadota</taxon>
        <taxon>Alphaproteobacteria</taxon>
        <taxon>Hyphomicrobiales</taxon>
        <taxon>Methylobacteriaceae</taxon>
        <taxon>Microvirga</taxon>
    </lineage>
</organism>
<feature type="transmembrane region" description="Helical" evidence="1">
    <location>
        <begin position="28"/>
        <end position="48"/>
    </location>
</feature>
<keyword evidence="1" id="KW-0812">Transmembrane</keyword>